<evidence type="ECO:0008006" key="6">
    <source>
        <dbReference type="Google" id="ProtNLM"/>
    </source>
</evidence>
<feature type="compositionally biased region" description="Basic and acidic residues" evidence="1">
    <location>
        <begin position="63"/>
        <end position="72"/>
    </location>
</feature>
<comment type="caution">
    <text evidence="4">The sequence shown here is derived from an EMBL/GenBank/DDBJ whole genome shotgun (WGS) entry which is preliminary data.</text>
</comment>
<evidence type="ECO:0000256" key="1">
    <source>
        <dbReference type="SAM" id="MobiDB-lite"/>
    </source>
</evidence>
<feature type="region of interest" description="Disordered" evidence="1">
    <location>
        <begin position="816"/>
        <end position="889"/>
    </location>
</feature>
<keyword evidence="2" id="KW-0812">Transmembrane</keyword>
<feature type="chain" id="PRO_5047253434" description="PBP domain-containing protein" evidence="3">
    <location>
        <begin position="27"/>
        <end position="920"/>
    </location>
</feature>
<feature type="transmembrane region" description="Helical" evidence="2">
    <location>
        <begin position="895"/>
        <end position="915"/>
    </location>
</feature>
<feature type="region of interest" description="Disordered" evidence="1">
    <location>
        <begin position="23"/>
        <end position="44"/>
    </location>
</feature>
<keyword evidence="5" id="KW-1185">Reference proteome</keyword>
<evidence type="ECO:0000313" key="5">
    <source>
        <dbReference type="Proteomes" id="UP001165368"/>
    </source>
</evidence>
<gene>
    <name evidence="4" type="ORF">LVY72_00330</name>
</gene>
<dbReference type="Gene3D" id="3.40.190.10">
    <property type="entry name" value="Periplasmic binding protein-like II"/>
    <property type="match status" value="2"/>
</dbReference>
<evidence type="ECO:0000256" key="3">
    <source>
        <dbReference type="SAM" id="SignalP"/>
    </source>
</evidence>
<feature type="region of interest" description="Disordered" evidence="1">
    <location>
        <begin position="168"/>
        <end position="195"/>
    </location>
</feature>
<feature type="signal peptide" evidence="3">
    <location>
        <begin position="1"/>
        <end position="26"/>
    </location>
</feature>
<evidence type="ECO:0000313" key="4">
    <source>
        <dbReference type="EMBL" id="MCG2620355.1"/>
    </source>
</evidence>
<reference evidence="4" key="1">
    <citation type="submission" date="2022-01" db="EMBL/GenBank/DDBJ databases">
        <authorList>
            <person name="Jo J.-H."/>
            <person name="Im W.-T."/>
        </authorList>
    </citation>
    <scope>NUCLEOTIDE SEQUENCE</scope>
    <source>
        <strain evidence="4">I2-34</strain>
    </source>
</reference>
<feature type="region of interest" description="Disordered" evidence="1">
    <location>
        <begin position="53"/>
        <end position="72"/>
    </location>
</feature>
<name>A0ABS9L102_9MICC</name>
<keyword evidence="2" id="KW-1133">Transmembrane helix</keyword>
<keyword evidence="2" id="KW-0472">Membrane</keyword>
<feature type="compositionally biased region" description="Low complexity" evidence="1">
    <location>
        <begin position="841"/>
        <end position="856"/>
    </location>
</feature>
<proteinExistence type="predicted"/>
<protein>
    <recommendedName>
        <fullName evidence="6">PBP domain-containing protein</fullName>
    </recommendedName>
</protein>
<dbReference type="Proteomes" id="UP001165368">
    <property type="component" value="Unassembled WGS sequence"/>
</dbReference>
<organism evidence="4 5">
    <name type="scientific">Arthrobacter hankyongi</name>
    <dbReference type="NCBI Taxonomy" id="2904801"/>
    <lineage>
        <taxon>Bacteria</taxon>
        <taxon>Bacillati</taxon>
        <taxon>Actinomycetota</taxon>
        <taxon>Actinomycetes</taxon>
        <taxon>Micrococcales</taxon>
        <taxon>Micrococcaceae</taxon>
        <taxon>Arthrobacter</taxon>
    </lineage>
</organism>
<accession>A0ABS9L102</accession>
<evidence type="ECO:0000256" key="2">
    <source>
        <dbReference type="SAM" id="Phobius"/>
    </source>
</evidence>
<sequence length="920" mass="94832">MAAAATAAVVAGIMAVTTAGTGPAAAAPAASGSDWGPQGSMASDSAVTVRWDNQGNAPGSVVPRDETGLLPHTDAKSYADVNTRLRTAAEETFGPDNGLGGLSLTVSQTQNLQNQAVTVSFNGAKPVTGSNGLNSTYLQVFQCWGAMGEDGKPDPKAAEPDPATCQFGAVGPDGDISTSQHQRSLRNDPLVKGGDWEQLAPESTKMNLPAPFQSIGGEVTRIEDGFNLSEFRNPFFNATTTNEHSRFLASGQGDGSRSFELQTGTEASGLGCGLDPEAPSVETCWLVAVPRTEAMDEVQSAGPLSPSLWAMRLQVPLHFQPTAAVCPSDDAATLSSGSEALTVAMKSWIPGICADRKFTLGFSPMADLQARQQLGPADPLKFTTQPLEGDAGKDVLYAPVALSGVVVAMTIDNVCTTRFTEYTLKDCGYANEAAFEADRERSGSMVRNLKFNARLLAKLLTQSYVVHSAPASVETAPFTSPGSTKYGVPMTFSLQSDPEFKRLNPTGLGSAANMAPPVVEGLRSDAAAAVWDWILADDAGRAFLNGCPDEAGMVINPFYSTRSYAECPDQAKDLDAAAAAKIKDTKVPSTFNYAKANYPSDSAAYPQAYWTERAPVLREDGSVDQPALTVGDQYARVADMAAAALNTVRAQPASTSQWCAECTPAAFKSVPRQGYGGRSVLSITDAASAAKFQLPTAQLCDTAGTACVGATAQSLRTAAAGFVKTEVAGVLQPAAKPDYRDGAYPLTLPVYGAVKTAGLASADAKTFASLFDYLSTDGQEQGFRAGMLPPGYAPLTDGLQASTVAAVKSLQAVAAAKPVPTDKPTAKPSAAPQPTDTGSTPPAGLLPAGSGPVPAGTGSGPAPPAGTPAATTAPVEPQALPGTPTARTSGGWPPATLAIVLGAALAAILAAPLLVRGKRR</sequence>
<feature type="compositionally biased region" description="Low complexity" evidence="1">
    <location>
        <begin position="23"/>
        <end position="33"/>
    </location>
</feature>
<keyword evidence="3" id="KW-0732">Signal</keyword>
<dbReference type="EMBL" id="JAKLTQ010000001">
    <property type="protein sequence ID" value="MCG2620355.1"/>
    <property type="molecule type" value="Genomic_DNA"/>
</dbReference>
<dbReference type="RefSeq" id="WP_237817461.1">
    <property type="nucleotide sequence ID" value="NZ_JAKLTQ010000001.1"/>
</dbReference>